<feature type="domain" description="N-acetyltransferase" evidence="8">
    <location>
        <begin position="65"/>
        <end position="223"/>
    </location>
</feature>
<keyword evidence="3 6" id="KW-0808">Transferase</keyword>
<dbReference type="EC" id="2.3.1.4" evidence="6"/>
<dbReference type="UniPathway" id="UPA00113">
    <property type="reaction ID" value="UER00529"/>
</dbReference>
<dbReference type="GO" id="GO:0004343">
    <property type="term" value="F:glucosamine 6-phosphate N-acetyltransferase activity"/>
    <property type="evidence" value="ECO:0007669"/>
    <property type="project" value="UniProtKB-UniRule"/>
</dbReference>
<dbReference type="FunFam" id="3.40.630.30:FF:000105">
    <property type="entry name" value="Glucosamine 6-phosphate N-acetyltransferase"/>
    <property type="match status" value="1"/>
</dbReference>
<dbReference type="PANTHER" id="PTHR13355:SF11">
    <property type="entry name" value="GLUCOSAMINE 6-PHOSPHATE N-ACETYLTRANSFERASE"/>
    <property type="match status" value="1"/>
</dbReference>
<keyword evidence="4 6" id="KW-0012">Acyltransferase</keyword>
<protein>
    <recommendedName>
        <fullName evidence="6">Glucosamine 6-phosphate N-acetyltransferase</fullName>
        <ecNumber evidence="6">2.3.1.4</ecNumber>
    </recommendedName>
</protein>
<evidence type="ECO:0000256" key="6">
    <source>
        <dbReference type="RuleBase" id="RU365086"/>
    </source>
</evidence>
<feature type="region of interest" description="Disordered" evidence="7">
    <location>
        <begin position="1"/>
        <end position="52"/>
    </location>
</feature>
<dbReference type="SUPFAM" id="SSF55729">
    <property type="entry name" value="Acyl-CoA N-acyltransferases (Nat)"/>
    <property type="match status" value="2"/>
</dbReference>
<dbReference type="InterPro" id="IPR039143">
    <property type="entry name" value="GNPNAT1-like"/>
</dbReference>
<evidence type="ECO:0000256" key="2">
    <source>
        <dbReference type="ARBA" id="ARBA00006048"/>
    </source>
</evidence>
<comment type="similarity">
    <text evidence="2 6">Belongs to the acetyltransferase family. GNA1 subfamily.</text>
</comment>
<feature type="domain" description="N-acetyltransferase" evidence="8">
    <location>
        <begin position="235"/>
        <end position="374"/>
    </location>
</feature>
<dbReference type="Gene3D" id="3.40.630.30">
    <property type="match status" value="2"/>
</dbReference>
<evidence type="ECO:0000256" key="1">
    <source>
        <dbReference type="ARBA" id="ARBA00004832"/>
    </source>
</evidence>
<dbReference type="GO" id="GO:0006048">
    <property type="term" value="P:UDP-N-acetylglucosamine biosynthetic process"/>
    <property type="evidence" value="ECO:0007669"/>
    <property type="project" value="UniProtKB-UniRule"/>
</dbReference>
<proteinExistence type="inferred from homology"/>
<evidence type="ECO:0000256" key="4">
    <source>
        <dbReference type="ARBA" id="ARBA00023315"/>
    </source>
</evidence>
<dbReference type="PROSITE" id="PS51186">
    <property type="entry name" value="GNAT"/>
    <property type="match status" value="2"/>
</dbReference>
<dbReference type="InterPro" id="IPR000182">
    <property type="entry name" value="GNAT_dom"/>
</dbReference>
<dbReference type="Pfam" id="PF00583">
    <property type="entry name" value="Acetyltransf_1"/>
    <property type="match status" value="2"/>
</dbReference>
<evidence type="ECO:0000256" key="3">
    <source>
        <dbReference type="ARBA" id="ARBA00022679"/>
    </source>
</evidence>
<evidence type="ECO:0000256" key="5">
    <source>
        <dbReference type="ARBA" id="ARBA00048964"/>
    </source>
</evidence>
<dbReference type="KEGG" id="sre:PTSG_06202"/>
<name>F2UC85_SALR5</name>
<accession>F2UC85</accession>
<dbReference type="InterPro" id="IPR016181">
    <property type="entry name" value="Acyl_CoA_acyltransferase"/>
</dbReference>
<dbReference type="OrthoDB" id="10039976at2759"/>
<organism evidence="10">
    <name type="scientific">Salpingoeca rosetta (strain ATCC 50818 / BSB-021)</name>
    <dbReference type="NCBI Taxonomy" id="946362"/>
    <lineage>
        <taxon>Eukaryota</taxon>
        <taxon>Choanoflagellata</taxon>
        <taxon>Craspedida</taxon>
        <taxon>Salpingoecidae</taxon>
        <taxon>Salpingoeca</taxon>
    </lineage>
</organism>
<dbReference type="Proteomes" id="UP000007799">
    <property type="component" value="Unassembled WGS sequence"/>
</dbReference>
<dbReference type="STRING" id="946362.F2UC85"/>
<comment type="pathway">
    <text evidence="1 6">Nucleotide-sugar biosynthesis; UDP-N-acetyl-alpha-D-glucosamine biosynthesis; N-acetyl-alpha-D-glucosamine 1-phosphate from alpha-D-glucosamine 6-phosphate (route I): step 1/2.</text>
</comment>
<dbReference type="eggNOG" id="KOG3396">
    <property type="taxonomic scope" value="Eukaryota"/>
</dbReference>
<evidence type="ECO:0000256" key="7">
    <source>
        <dbReference type="SAM" id="MobiDB-lite"/>
    </source>
</evidence>
<feature type="compositionally biased region" description="Basic and acidic residues" evidence="7">
    <location>
        <begin position="1"/>
        <end position="14"/>
    </location>
</feature>
<sequence>MMEQTKQQEAEKQQVEGVAALNIQQDSTDDASIMPPSKEQQPAAEEAPQHGAVAVSARRSLTLDLELRPVKEADTAEQLLPLLEQLSTVGDVPPQFFKVRQEAVLQDENTIMVVIEDLRAKKLVGCGTILVEPKFIHAGGFVAHLEDLVIERGLRSKGLGSWIVNSLMKVAEERGCYKMLVDCSEENVPFYKKNNFKHKGTCMTLYFPETAASGQLRHIQVAPEDFRDEFVVRQLHIDDIKKGYLELLAQLTVVGNVPADVCARRIAQAERNNCFFIVIEHKEKGQIVGAGTLLVEQKFIRSAGFAGHLEDVVVDAAIRGKGLGTKIISYLTELARKVGCYKCILDCDDHNVPFYEYCGYSKGHSPAFMAKYFE</sequence>
<dbReference type="AlphaFoldDB" id="F2UC85"/>
<reference evidence="9" key="1">
    <citation type="submission" date="2009-08" db="EMBL/GenBank/DDBJ databases">
        <title>Annotation of Salpingoeca rosetta.</title>
        <authorList>
            <consortium name="The Broad Institute Genome Sequencing Platform"/>
            <person name="Russ C."/>
            <person name="Cuomo C."/>
            <person name="Burger G."/>
            <person name="Gray M.W."/>
            <person name="Holland P.W.H."/>
            <person name="King N."/>
            <person name="Lang F.B.F."/>
            <person name="Roger A.J."/>
            <person name="Ruiz-Trillo I."/>
            <person name="Young S.K."/>
            <person name="Zeng Q."/>
            <person name="Gargeya S."/>
            <person name="Alvarado L."/>
            <person name="Berlin A."/>
            <person name="Chapman S.B."/>
            <person name="Chen Z."/>
            <person name="Freedman E."/>
            <person name="Gellesch M."/>
            <person name="Goldberg J."/>
            <person name="Griggs A."/>
            <person name="Gujja S."/>
            <person name="Heilman E."/>
            <person name="Heiman D."/>
            <person name="Howarth C."/>
            <person name="Mehta T."/>
            <person name="Neiman D."/>
            <person name="Pearson M."/>
            <person name="Roberts A."/>
            <person name="Saif S."/>
            <person name="Shea T."/>
            <person name="Shenoy N."/>
            <person name="Sisk P."/>
            <person name="Stolte C."/>
            <person name="Sykes S."/>
            <person name="White J."/>
            <person name="Yandava C."/>
            <person name="Haas B."/>
            <person name="Nusbaum C."/>
            <person name="Birren B."/>
        </authorList>
    </citation>
    <scope>NUCLEOTIDE SEQUENCE [LARGE SCALE GENOMIC DNA]</scope>
    <source>
        <strain evidence="9">ATCC 50818</strain>
    </source>
</reference>
<gene>
    <name evidence="9" type="ORF">PTSG_06202</name>
</gene>
<dbReference type="OMA" id="QDENTIM"/>
<evidence type="ECO:0000313" key="10">
    <source>
        <dbReference type="Proteomes" id="UP000007799"/>
    </source>
</evidence>
<dbReference type="EMBL" id="GL832968">
    <property type="protein sequence ID" value="EGD74192.1"/>
    <property type="molecule type" value="Genomic_DNA"/>
</dbReference>
<dbReference type="InParanoid" id="F2UC85"/>
<dbReference type="RefSeq" id="XP_004993092.1">
    <property type="nucleotide sequence ID" value="XM_004993035.1"/>
</dbReference>
<dbReference type="GeneID" id="16073665"/>
<keyword evidence="10" id="KW-1185">Reference proteome</keyword>
<comment type="catalytic activity">
    <reaction evidence="5 6">
        <text>D-glucosamine 6-phosphate + acetyl-CoA = N-acetyl-D-glucosamine 6-phosphate + CoA + H(+)</text>
        <dbReference type="Rhea" id="RHEA:10292"/>
        <dbReference type="ChEBI" id="CHEBI:15378"/>
        <dbReference type="ChEBI" id="CHEBI:57287"/>
        <dbReference type="ChEBI" id="CHEBI:57288"/>
        <dbReference type="ChEBI" id="CHEBI:57513"/>
        <dbReference type="ChEBI" id="CHEBI:58725"/>
        <dbReference type="EC" id="2.3.1.4"/>
    </reaction>
</comment>
<dbReference type="CDD" id="cd04301">
    <property type="entry name" value="NAT_SF"/>
    <property type="match status" value="2"/>
</dbReference>
<evidence type="ECO:0000259" key="8">
    <source>
        <dbReference type="PROSITE" id="PS51186"/>
    </source>
</evidence>
<evidence type="ECO:0000313" key="9">
    <source>
        <dbReference type="EMBL" id="EGD74192.1"/>
    </source>
</evidence>
<dbReference type="PANTHER" id="PTHR13355">
    <property type="entry name" value="GLUCOSAMINE 6-PHOSPHATE N-ACETYLTRANSFERASE"/>
    <property type="match status" value="1"/>
</dbReference>